<gene>
    <name evidence="1" type="ORF">BJ982_005642</name>
</gene>
<keyword evidence="2" id="KW-1185">Reference proteome</keyword>
<sequence>MATPLPSRYADIADRVPGALSDLRGPATGEVALPLHLCWSGARVFDVADPAVRLALYQIVITEGLRADVEAYLEARLLEEVWPRLRRLLNGAARAAWESRFPGLAEAARRREGEVRAELLRARVAVRARAVP</sequence>
<evidence type="ECO:0000313" key="2">
    <source>
        <dbReference type="Proteomes" id="UP000542210"/>
    </source>
</evidence>
<dbReference type="Proteomes" id="UP000542210">
    <property type="component" value="Unassembled WGS sequence"/>
</dbReference>
<comment type="caution">
    <text evidence="1">The sequence shown here is derived from an EMBL/GenBank/DDBJ whole genome shotgun (WGS) entry which is preliminary data.</text>
</comment>
<dbReference type="AlphaFoldDB" id="A0A7W7DC35"/>
<dbReference type="EMBL" id="JACHND010000001">
    <property type="protein sequence ID" value="MBB4704098.1"/>
    <property type="molecule type" value="Genomic_DNA"/>
</dbReference>
<dbReference type="RefSeq" id="WP_184884934.1">
    <property type="nucleotide sequence ID" value="NZ_BOOV01000002.1"/>
</dbReference>
<evidence type="ECO:0000313" key="1">
    <source>
        <dbReference type="EMBL" id="MBB4704098.1"/>
    </source>
</evidence>
<protein>
    <submittedName>
        <fullName evidence="1">Uncharacterized protein</fullName>
    </submittedName>
</protein>
<accession>A0A7W7DC35</accession>
<reference evidence="1 2" key="1">
    <citation type="submission" date="2020-08" db="EMBL/GenBank/DDBJ databases">
        <title>Sequencing the genomes of 1000 actinobacteria strains.</title>
        <authorList>
            <person name="Klenk H.-P."/>
        </authorList>
    </citation>
    <scope>NUCLEOTIDE SEQUENCE [LARGE SCALE GENOMIC DNA]</scope>
    <source>
        <strain evidence="1 2">DSM 45784</strain>
    </source>
</reference>
<proteinExistence type="predicted"/>
<name>A0A7W7DC35_9ACTN</name>
<organism evidence="1 2">
    <name type="scientific">Sphaerisporangium siamense</name>
    <dbReference type="NCBI Taxonomy" id="795645"/>
    <lineage>
        <taxon>Bacteria</taxon>
        <taxon>Bacillati</taxon>
        <taxon>Actinomycetota</taxon>
        <taxon>Actinomycetes</taxon>
        <taxon>Streptosporangiales</taxon>
        <taxon>Streptosporangiaceae</taxon>
        <taxon>Sphaerisporangium</taxon>
    </lineage>
</organism>